<dbReference type="GO" id="GO:0010181">
    <property type="term" value="F:FMN binding"/>
    <property type="evidence" value="ECO:0007669"/>
    <property type="project" value="InterPro"/>
</dbReference>
<organism evidence="5 6">
    <name type="scientific">Amycolatopsis pithecellobii</name>
    <dbReference type="NCBI Taxonomy" id="664692"/>
    <lineage>
        <taxon>Bacteria</taxon>
        <taxon>Bacillati</taxon>
        <taxon>Actinomycetota</taxon>
        <taxon>Actinomycetes</taxon>
        <taxon>Pseudonocardiales</taxon>
        <taxon>Pseudonocardiaceae</taxon>
        <taxon>Amycolatopsis</taxon>
    </lineage>
</organism>
<dbReference type="CDD" id="cd02933">
    <property type="entry name" value="OYE_like_FMN"/>
    <property type="match status" value="1"/>
</dbReference>
<dbReference type="OrthoDB" id="3169239at2"/>
<dbReference type="InterPro" id="IPR001155">
    <property type="entry name" value="OxRdtase_FMN_N"/>
</dbReference>
<dbReference type="FunFam" id="3.20.20.70:FF:000059">
    <property type="entry name" value="N-ethylmaleimide reductase, FMN-linked"/>
    <property type="match status" value="1"/>
</dbReference>
<accession>A0A6N7YLK3</accession>
<reference evidence="5 6" key="1">
    <citation type="submission" date="2019-11" db="EMBL/GenBank/DDBJ databases">
        <title>Draft genome of Amycolatopsis RM579.</title>
        <authorList>
            <person name="Duangmal K."/>
            <person name="Mingma R."/>
        </authorList>
    </citation>
    <scope>NUCLEOTIDE SEQUENCE [LARGE SCALE GENOMIC DNA]</scope>
    <source>
        <strain evidence="5 6">RM579</strain>
    </source>
</reference>
<dbReference type="GO" id="GO:0016628">
    <property type="term" value="F:oxidoreductase activity, acting on the CH-CH group of donors, NAD or NADP as acceptor"/>
    <property type="evidence" value="ECO:0007669"/>
    <property type="project" value="UniProtKB-ARBA"/>
</dbReference>
<dbReference type="Proteomes" id="UP000440096">
    <property type="component" value="Unassembled WGS sequence"/>
</dbReference>
<evidence type="ECO:0000256" key="3">
    <source>
        <dbReference type="ARBA" id="ARBA00023002"/>
    </source>
</evidence>
<dbReference type="AlphaFoldDB" id="A0A6N7YLK3"/>
<dbReference type="PANTHER" id="PTHR22893">
    <property type="entry name" value="NADH OXIDOREDUCTASE-RELATED"/>
    <property type="match status" value="1"/>
</dbReference>
<evidence type="ECO:0000313" key="6">
    <source>
        <dbReference type="Proteomes" id="UP000440096"/>
    </source>
</evidence>
<dbReference type="RefSeq" id="WP_154756024.1">
    <property type="nucleotide sequence ID" value="NZ_WMBA01000007.1"/>
</dbReference>
<dbReference type="SUPFAM" id="SSF51395">
    <property type="entry name" value="FMN-linked oxidoreductases"/>
    <property type="match status" value="1"/>
</dbReference>
<evidence type="ECO:0000313" key="5">
    <source>
        <dbReference type="EMBL" id="MTD53805.1"/>
    </source>
</evidence>
<dbReference type="Gene3D" id="3.20.20.70">
    <property type="entry name" value="Aldolase class I"/>
    <property type="match status" value="1"/>
</dbReference>
<gene>
    <name evidence="5" type="ORF">GKO32_07380</name>
</gene>
<protein>
    <submittedName>
        <fullName evidence="5">Alkene reductase</fullName>
    </submittedName>
</protein>
<keyword evidence="3" id="KW-0560">Oxidoreductase</keyword>
<dbReference type="InterPro" id="IPR013785">
    <property type="entry name" value="Aldolase_TIM"/>
</dbReference>
<dbReference type="PANTHER" id="PTHR22893:SF91">
    <property type="entry name" value="NADPH DEHYDROGENASE 2-RELATED"/>
    <property type="match status" value="1"/>
</dbReference>
<dbReference type="GO" id="GO:0005829">
    <property type="term" value="C:cytosol"/>
    <property type="evidence" value="ECO:0007669"/>
    <property type="project" value="UniProtKB-ARBA"/>
</dbReference>
<evidence type="ECO:0000256" key="1">
    <source>
        <dbReference type="ARBA" id="ARBA00001917"/>
    </source>
</evidence>
<sequence>MTLWNPITLGAIELPHRLAMAPMTRDRSRPDGVPTDLNREYYRQRASMAFIITEGTQPSADGQGYLLTPGIYTEAHIAGWQEVTSAVHAEGGRIVVQLMHVGRISHPDNTPHGRRPVAPSAIQPKGAMFTASGLQDMPTPRALAADEIAGVVDEFRHAASAAITAGFDGVEIHGANGYLLHQFLSSNANRRADRYGGSVDNRIRFTTEVVSAVADEIGAERTGLRISPGNPYNDMVEHDTRDLYPALVRALAPVDLAYLHVIQGGDEELLRELRQEWPTALVLNRAGADLDTRVADLDAGLADVITVGTMALANPDLAARLRSGAPLNQADPATFYGGDHRGYTDYPTLAAAAS</sequence>
<evidence type="ECO:0000256" key="2">
    <source>
        <dbReference type="ARBA" id="ARBA00005979"/>
    </source>
</evidence>
<keyword evidence="6" id="KW-1185">Reference proteome</keyword>
<name>A0A6N7YLK3_9PSEU</name>
<dbReference type="InterPro" id="IPR045247">
    <property type="entry name" value="Oye-like"/>
</dbReference>
<comment type="caution">
    <text evidence="5">The sequence shown here is derived from an EMBL/GenBank/DDBJ whole genome shotgun (WGS) entry which is preliminary data.</text>
</comment>
<comment type="cofactor">
    <cofactor evidence="1">
        <name>FMN</name>
        <dbReference type="ChEBI" id="CHEBI:58210"/>
    </cofactor>
</comment>
<evidence type="ECO:0000259" key="4">
    <source>
        <dbReference type="Pfam" id="PF00724"/>
    </source>
</evidence>
<feature type="domain" description="NADH:flavin oxidoreductase/NADH oxidase N-terminal" evidence="4">
    <location>
        <begin position="3"/>
        <end position="328"/>
    </location>
</feature>
<dbReference type="EMBL" id="WMBA01000007">
    <property type="protein sequence ID" value="MTD53805.1"/>
    <property type="molecule type" value="Genomic_DNA"/>
</dbReference>
<comment type="similarity">
    <text evidence="2">Belongs to the NADH:flavin oxidoreductase/NADH oxidase family.</text>
</comment>
<proteinExistence type="inferred from homology"/>
<dbReference type="Pfam" id="PF00724">
    <property type="entry name" value="Oxidored_FMN"/>
    <property type="match status" value="1"/>
</dbReference>